<keyword evidence="5 6" id="KW-0342">GTP-binding</keyword>
<evidence type="ECO:0000313" key="7">
    <source>
        <dbReference type="EMBL" id="AEM38126.1"/>
    </source>
</evidence>
<dbReference type="STRING" id="694429.Pyrfu_0254"/>
<feature type="binding site" evidence="6">
    <location>
        <position position="50"/>
    </location>
    <ligand>
        <name>GTP</name>
        <dbReference type="ChEBI" id="CHEBI:37565"/>
    </ligand>
</feature>
<keyword evidence="8" id="KW-1185">Reference proteome</keyword>
<sequence length="175" mass="19754">MHVASPPPGYCLEPSEELREYMRRSKYLAYNTAELSELSKRDDRLAVIGDYTARLMLKHGLHPHIVIIDCLTRRERIECINAPPGYRVVRAWNPRGYISWDSWSVIAEAWERSNPTMILIEGEEDLTAIPAIIEAPDGAVIAYGVPWSGLVVVEADWARAVALHIVNASMLVKCR</sequence>
<reference evidence="7 8" key="1">
    <citation type="journal article" date="2011" name="Stand. Genomic Sci.">
        <title>Complete genome sequence of the hyperthermophilic chemolithoautotroph Pyrolobus fumarii type strain (1A).</title>
        <authorList>
            <person name="Anderson I."/>
            <person name="Goker M."/>
            <person name="Nolan M."/>
            <person name="Lucas S."/>
            <person name="Hammon N."/>
            <person name="Deshpande S."/>
            <person name="Cheng J.F."/>
            <person name="Tapia R."/>
            <person name="Han C."/>
            <person name="Goodwin L."/>
            <person name="Pitluck S."/>
            <person name="Huntemann M."/>
            <person name="Liolios K."/>
            <person name="Ivanova N."/>
            <person name="Pagani I."/>
            <person name="Mavromatis K."/>
            <person name="Ovchinikova G."/>
            <person name="Pati A."/>
            <person name="Chen A."/>
            <person name="Palaniappan K."/>
            <person name="Land M."/>
            <person name="Hauser L."/>
            <person name="Brambilla E.M."/>
            <person name="Huber H."/>
            <person name="Yasawong M."/>
            <person name="Rohde M."/>
            <person name="Spring S."/>
            <person name="Abt B."/>
            <person name="Sikorski J."/>
            <person name="Wirth R."/>
            <person name="Detter J.C."/>
            <person name="Woyke T."/>
            <person name="Bristow J."/>
            <person name="Eisen J.A."/>
            <person name="Markowitz V."/>
            <person name="Hugenholtz P."/>
            <person name="Kyrpides N.C."/>
            <person name="Klenk H.P."/>
            <person name="Lapidus A."/>
        </authorList>
    </citation>
    <scope>NUCLEOTIDE SEQUENCE [LARGE SCALE GENOMIC DNA]</scope>
    <source>
        <strain evidence="8">DSM 11204 / 1A</strain>
    </source>
</reference>
<dbReference type="KEGG" id="pfm:Pyrfu_0254"/>
<feature type="binding site" evidence="6">
    <location>
        <position position="69"/>
    </location>
    <ligand>
        <name>GTP</name>
        <dbReference type="ChEBI" id="CHEBI:37565"/>
    </ligand>
</feature>
<dbReference type="InterPro" id="IPR007164">
    <property type="entry name" value="GTP-dep_dephospho-CoA_kin"/>
</dbReference>
<dbReference type="GO" id="GO:0015937">
    <property type="term" value="P:coenzyme A biosynthetic process"/>
    <property type="evidence" value="ECO:0007669"/>
    <property type="project" value="UniProtKB-UniRule"/>
</dbReference>
<accession>G0EF83</accession>
<dbReference type="HAMAP" id="MF_00590">
    <property type="entry name" value="Dephospho_CoA_kinase_GTP_dep"/>
    <property type="match status" value="1"/>
</dbReference>
<dbReference type="Pfam" id="PF04019">
    <property type="entry name" value="DUF359"/>
    <property type="match status" value="1"/>
</dbReference>
<dbReference type="GeneID" id="11139896"/>
<dbReference type="OrthoDB" id="15447at2157"/>
<dbReference type="RefSeq" id="WP_014025803.1">
    <property type="nucleotide sequence ID" value="NC_015931.1"/>
</dbReference>
<feature type="binding site" evidence="6">
    <location>
        <position position="124"/>
    </location>
    <ligand>
        <name>GTP</name>
        <dbReference type="ChEBI" id="CHEBI:37565"/>
    </ligand>
</feature>
<gene>
    <name evidence="7" type="ordered locus">Pyrfu_0254</name>
</gene>
<comment type="caution">
    <text evidence="6">Lacks conserved residue(s) required for the propagation of feature annotation.</text>
</comment>
<dbReference type="EMBL" id="CP002838">
    <property type="protein sequence ID" value="AEM38126.1"/>
    <property type="molecule type" value="Genomic_DNA"/>
</dbReference>
<comment type="function">
    <text evidence="6">Catalyzes the GTP-dependent phosphorylation of the 3'-hydroxyl group of dephosphocoenzyme A to form coenzyme A (CoA).</text>
</comment>
<dbReference type="GO" id="GO:0005525">
    <property type="term" value="F:GTP binding"/>
    <property type="evidence" value="ECO:0007669"/>
    <property type="project" value="UniProtKB-UniRule"/>
</dbReference>
<organism evidence="7 8">
    <name type="scientific">Pyrolobus fumarii (strain DSM 11204 / 1A)</name>
    <dbReference type="NCBI Taxonomy" id="694429"/>
    <lineage>
        <taxon>Archaea</taxon>
        <taxon>Thermoproteota</taxon>
        <taxon>Thermoprotei</taxon>
        <taxon>Desulfurococcales</taxon>
        <taxon>Pyrodictiaceae</taxon>
        <taxon>Pyrolobus</taxon>
    </lineage>
</organism>
<comment type="pathway">
    <text evidence="6">Cofactor biosynthesis; coenzyme A biosynthesis.</text>
</comment>
<evidence type="ECO:0000256" key="1">
    <source>
        <dbReference type="ARBA" id="ARBA00022679"/>
    </source>
</evidence>
<evidence type="ECO:0000256" key="2">
    <source>
        <dbReference type="ARBA" id="ARBA00022741"/>
    </source>
</evidence>
<evidence type="ECO:0000256" key="5">
    <source>
        <dbReference type="ARBA" id="ARBA00023134"/>
    </source>
</evidence>
<protein>
    <recommendedName>
        <fullName evidence="6">GTP-dependent dephospho-CoA kinase</fullName>
        <ecNumber evidence="6">2.7.1.237</ecNumber>
    </recommendedName>
    <alternativeName>
        <fullName evidence="6">Dephospho-coenzyme A kinase</fullName>
        <shortName evidence="6">DPCK</shortName>
    </alternativeName>
</protein>
<comment type="catalytic activity">
    <reaction evidence="6">
        <text>3'-dephospho-CoA + GTP = GDP + CoA + H(+)</text>
        <dbReference type="Rhea" id="RHEA:61156"/>
        <dbReference type="ChEBI" id="CHEBI:15378"/>
        <dbReference type="ChEBI" id="CHEBI:37565"/>
        <dbReference type="ChEBI" id="CHEBI:57287"/>
        <dbReference type="ChEBI" id="CHEBI:57328"/>
        <dbReference type="ChEBI" id="CHEBI:58189"/>
        <dbReference type="EC" id="2.7.1.237"/>
    </reaction>
</comment>
<keyword evidence="4 6" id="KW-0173">Coenzyme A biosynthesis</keyword>
<proteinExistence type="inferred from homology"/>
<evidence type="ECO:0000256" key="3">
    <source>
        <dbReference type="ARBA" id="ARBA00022777"/>
    </source>
</evidence>
<dbReference type="eggNOG" id="arCOG04076">
    <property type="taxonomic scope" value="Archaea"/>
</dbReference>
<dbReference type="PANTHER" id="PTHR40732:SF1">
    <property type="entry name" value="GTP-DEPENDENT DEPHOSPHO-COA KINASE"/>
    <property type="match status" value="1"/>
</dbReference>
<dbReference type="PANTHER" id="PTHR40732">
    <property type="entry name" value="UPF0218 PROTEIN TK1697"/>
    <property type="match status" value="1"/>
</dbReference>
<dbReference type="InParanoid" id="G0EF83"/>
<evidence type="ECO:0000313" key="8">
    <source>
        <dbReference type="Proteomes" id="UP000001037"/>
    </source>
</evidence>
<dbReference type="GO" id="GO:0016301">
    <property type="term" value="F:kinase activity"/>
    <property type="evidence" value="ECO:0007669"/>
    <property type="project" value="UniProtKB-UniRule"/>
</dbReference>
<keyword evidence="3 6" id="KW-0418">Kinase</keyword>
<evidence type="ECO:0000256" key="6">
    <source>
        <dbReference type="HAMAP-Rule" id="MF_00590"/>
    </source>
</evidence>
<dbReference type="Proteomes" id="UP000001037">
    <property type="component" value="Chromosome"/>
</dbReference>
<name>G0EF83_PYRF1</name>
<dbReference type="FunCoup" id="G0EF83">
    <property type="interactions" value="7"/>
</dbReference>
<dbReference type="UniPathway" id="UPA00241"/>
<dbReference type="HOGENOM" id="CLU_120795_1_0_2"/>
<keyword evidence="1 6" id="KW-0808">Transferase</keyword>
<dbReference type="EC" id="2.7.1.237" evidence="6"/>
<comment type="similarity">
    <text evidence="6">Belongs to the GTP-dependent DPCK family.</text>
</comment>
<dbReference type="AlphaFoldDB" id="G0EF83"/>
<keyword evidence="2 6" id="KW-0547">Nucleotide-binding</keyword>
<evidence type="ECO:0000256" key="4">
    <source>
        <dbReference type="ARBA" id="ARBA00022993"/>
    </source>
</evidence>